<proteinExistence type="predicted"/>
<keyword evidence="1" id="KW-0472">Membrane</keyword>
<evidence type="ECO:0000256" key="1">
    <source>
        <dbReference type="SAM" id="Phobius"/>
    </source>
</evidence>
<comment type="caution">
    <text evidence="2">The sequence shown here is derived from an EMBL/GenBank/DDBJ whole genome shotgun (WGS) entry which is preliminary data.</text>
</comment>
<organism evidence="2 3">
    <name type="scientific">Paraburkholderia silvatlantica</name>
    <dbReference type="NCBI Taxonomy" id="321895"/>
    <lineage>
        <taxon>Bacteria</taxon>
        <taxon>Pseudomonadati</taxon>
        <taxon>Pseudomonadota</taxon>
        <taxon>Betaproteobacteria</taxon>
        <taxon>Burkholderiales</taxon>
        <taxon>Burkholderiaceae</taxon>
        <taxon>Paraburkholderia</taxon>
    </lineage>
</organism>
<protein>
    <recommendedName>
        <fullName evidence="4">Membrane protein YGL010W</fullName>
    </recommendedName>
</protein>
<keyword evidence="1" id="KW-0812">Transmembrane</keyword>
<sequence length="282" mass="31267">MLAKYAAYLHDAREQTKYFSDPKRCRRYGQNGTPRAPQVMLTHASLHAGLRCNSCRENRIDAVMSAMETPSTCISFARKKLNANRLPGSYNFKGLSPLTRACRLLSINTGLCLELLHRRVDESVSDFGNARCNARFVCIRGTFMSYRRWTSPAETAEWIILVGAAFAVLGGWIPWMGHAPYYFVAGVALIGAGILMLWNRSAGLWWYFGMFAAALIWSIFKVGLDGWSLLPRLFVLALIGIGISLVILTSNSPVGRPLRMAAIITAVFYVVAIGSMLWSAVS</sequence>
<feature type="transmembrane region" description="Helical" evidence="1">
    <location>
        <begin position="205"/>
        <end position="223"/>
    </location>
</feature>
<gene>
    <name evidence="2" type="ORF">FHX59_000931</name>
</gene>
<evidence type="ECO:0000313" key="2">
    <source>
        <dbReference type="EMBL" id="MBB2926522.1"/>
    </source>
</evidence>
<evidence type="ECO:0008006" key="4">
    <source>
        <dbReference type="Google" id="ProtNLM"/>
    </source>
</evidence>
<feature type="transmembrane region" description="Helical" evidence="1">
    <location>
        <begin position="156"/>
        <end position="175"/>
    </location>
</feature>
<feature type="transmembrane region" description="Helical" evidence="1">
    <location>
        <begin position="229"/>
        <end position="248"/>
    </location>
</feature>
<dbReference type="RefSeq" id="WP_133253607.1">
    <property type="nucleotide sequence ID" value="NZ_JACHVZ010000003.1"/>
</dbReference>
<feature type="transmembrane region" description="Helical" evidence="1">
    <location>
        <begin position="260"/>
        <end position="281"/>
    </location>
</feature>
<name>A0ABR6FHF1_9BURK</name>
<accession>A0ABR6FHF1</accession>
<dbReference type="Proteomes" id="UP000533533">
    <property type="component" value="Unassembled WGS sequence"/>
</dbReference>
<reference evidence="2 3" key="1">
    <citation type="submission" date="2020-08" db="EMBL/GenBank/DDBJ databases">
        <title>Genomic Encyclopedia of Type Strains, Phase IV (KMG-V): Genome sequencing to study the core and pangenomes of soil and plant-associated prokaryotes.</title>
        <authorList>
            <person name="Whitman W."/>
        </authorList>
    </citation>
    <scope>NUCLEOTIDE SEQUENCE [LARGE SCALE GENOMIC DNA]</scope>
    <source>
        <strain evidence="2 3">SRMrh-85</strain>
    </source>
</reference>
<dbReference type="EMBL" id="JACHVZ010000003">
    <property type="protein sequence ID" value="MBB2926522.1"/>
    <property type="molecule type" value="Genomic_DNA"/>
</dbReference>
<evidence type="ECO:0000313" key="3">
    <source>
        <dbReference type="Proteomes" id="UP000533533"/>
    </source>
</evidence>
<keyword evidence="3" id="KW-1185">Reference proteome</keyword>
<keyword evidence="1" id="KW-1133">Transmembrane helix</keyword>
<feature type="transmembrane region" description="Helical" evidence="1">
    <location>
        <begin position="181"/>
        <end position="198"/>
    </location>
</feature>